<protein>
    <submittedName>
        <fullName evidence="1">Uncharacterized protein</fullName>
    </submittedName>
</protein>
<gene>
    <name evidence="1" type="ORF">D0Y65_042145</name>
</gene>
<comment type="caution">
    <text evidence="1">The sequence shown here is derived from an EMBL/GenBank/DDBJ whole genome shotgun (WGS) entry which is preliminary data.</text>
</comment>
<name>A0A445GYP9_GLYSO</name>
<dbReference type="Proteomes" id="UP000289340">
    <property type="component" value="Chromosome 15"/>
</dbReference>
<keyword evidence="2" id="KW-1185">Reference proteome</keyword>
<evidence type="ECO:0000313" key="1">
    <source>
        <dbReference type="EMBL" id="RZB66386.1"/>
    </source>
</evidence>
<dbReference type="EMBL" id="QZWG01000015">
    <property type="protein sequence ID" value="RZB66386.1"/>
    <property type="molecule type" value="Genomic_DNA"/>
</dbReference>
<proteinExistence type="predicted"/>
<evidence type="ECO:0000313" key="2">
    <source>
        <dbReference type="Proteomes" id="UP000289340"/>
    </source>
</evidence>
<organism evidence="1 2">
    <name type="scientific">Glycine soja</name>
    <name type="common">Wild soybean</name>
    <dbReference type="NCBI Taxonomy" id="3848"/>
    <lineage>
        <taxon>Eukaryota</taxon>
        <taxon>Viridiplantae</taxon>
        <taxon>Streptophyta</taxon>
        <taxon>Embryophyta</taxon>
        <taxon>Tracheophyta</taxon>
        <taxon>Spermatophyta</taxon>
        <taxon>Magnoliopsida</taxon>
        <taxon>eudicotyledons</taxon>
        <taxon>Gunneridae</taxon>
        <taxon>Pentapetalae</taxon>
        <taxon>rosids</taxon>
        <taxon>fabids</taxon>
        <taxon>Fabales</taxon>
        <taxon>Fabaceae</taxon>
        <taxon>Papilionoideae</taxon>
        <taxon>50 kb inversion clade</taxon>
        <taxon>NPAAA clade</taxon>
        <taxon>indigoferoid/millettioid clade</taxon>
        <taxon>Phaseoleae</taxon>
        <taxon>Glycine</taxon>
        <taxon>Glycine subgen. Soja</taxon>
    </lineage>
</organism>
<reference evidence="1 2" key="1">
    <citation type="submission" date="2018-09" db="EMBL/GenBank/DDBJ databases">
        <title>A high-quality reference genome of wild soybean provides a powerful tool to mine soybean genomes.</title>
        <authorList>
            <person name="Xie M."/>
            <person name="Chung C.Y.L."/>
            <person name="Li M.-W."/>
            <person name="Wong F.-L."/>
            <person name="Chan T.-F."/>
            <person name="Lam H.-M."/>
        </authorList>
    </citation>
    <scope>NUCLEOTIDE SEQUENCE [LARGE SCALE GENOMIC DNA]</scope>
    <source>
        <strain evidence="2">cv. W05</strain>
        <tissue evidence="1">Hypocotyl of etiolated seedlings</tissue>
    </source>
</reference>
<dbReference type="AlphaFoldDB" id="A0A445GYP9"/>
<sequence>MNACFDLKNLTLGVNGFPMCGLYLTQHEKHYWSDYEKWTPKSIWVAMIWSIWKHRNGVVFNIKSSDLLSLVDHIKLFSWIWLKGKEQNFLCSFHDGESNPLLCISSLSKSPRRPLICEKN</sequence>
<accession>A0A445GYP9</accession>